<dbReference type="InterPro" id="IPR003660">
    <property type="entry name" value="HAMP_dom"/>
</dbReference>
<keyword evidence="6" id="KW-0418">Kinase</keyword>
<dbReference type="GO" id="GO:0000155">
    <property type="term" value="F:phosphorelay sensor kinase activity"/>
    <property type="evidence" value="ECO:0007669"/>
    <property type="project" value="TreeGrafter"/>
</dbReference>
<keyword evidence="9" id="KW-0812">Transmembrane</keyword>
<dbReference type="SUPFAM" id="SSF158472">
    <property type="entry name" value="HAMP domain-like"/>
    <property type="match status" value="1"/>
</dbReference>
<dbReference type="CDD" id="cd18774">
    <property type="entry name" value="PDC2_HK_sensor"/>
    <property type="match status" value="1"/>
</dbReference>
<comment type="catalytic activity">
    <reaction evidence="1">
        <text>ATP + protein L-histidine = ADP + protein N-phospho-L-histidine.</text>
        <dbReference type="EC" id="2.7.13.3"/>
    </reaction>
</comment>
<evidence type="ECO:0000259" key="10">
    <source>
        <dbReference type="PROSITE" id="PS50885"/>
    </source>
</evidence>
<dbReference type="CDD" id="cd06225">
    <property type="entry name" value="HAMP"/>
    <property type="match status" value="1"/>
</dbReference>
<dbReference type="AlphaFoldDB" id="S0G699"/>
<evidence type="ECO:0000256" key="4">
    <source>
        <dbReference type="ARBA" id="ARBA00022553"/>
    </source>
</evidence>
<evidence type="ECO:0000256" key="8">
    <source>
        <dbReference type="SAM" id="Coils"/>
    </source>
</evidence>
<comment type="subcellular location">
    <subcellularLocation>
        <location evidence="2">Membrane</location>
        <topology evidence="2">Multi-pass membrane protein</topology>
    </subcellularLocation>
</comment>
<dbReference type="EC" id="2.7.13.3" evidence="3"/>
<evidence type="ECO:0000313" key="12">
    <source>
        <dbReference type="Proteomes" id="UP000014216"/>
    </source>
</evidence>
<accession>S0G699</accession>
<organism evidence="11 12">
    <name type="scientific">Desulfotignum phosphitoxidans DSM 13687</name>
    <dbReference type="NCBI Taxonomy" id="1286635"/>
    <lineage>
        <taxon>Bacteria</taxon>
        <taxon>Pseudomonadati</taxon>
        <taxon>Thermodesulfobacteriota</taxon>
        <taxon>Desulfobacteria</taxon>
        <taxon>Desulfobacterales</taxon>
        <taxon>Desulfobacteraceae</taxon>
        <taxon>Desulfotignum</taxon>
    </lineage>
</organism>
<evidence type="ECO:0000256" key="6">
    <source>
        <dbReference type="ARBA" id="ARBA00022777"/>
    </source>
</evidence>
<feature type="coiled-coil region" evidence="8">
    <location>
        <begin position="242"/>
        <end position="280"/>
    </location>
</feature>
<sequence length="345" mass="38990">MKLQTKITIGIIPLVLCSLFVLGLWSMKKTGENLHQSAFLYMDTIIDSYMQDIDRHHDLLKTNGLNAIPSFVAAYQNQVFAAGRAMKIADTSHLFIMDGQGELVFCSKENSGQNMEPVWGPVARAVIKGKLSSVDNDGHVYDDDIETMYVVRVFSPWNWVVFFAMDHEVLHAAERQIQMATTGIAVGSAGLLILIILLMLRRFFVNPVRTIGRAASAIAKGRQVDRIDVRSKDELGDLARHMEAMSAAIQQQQAEIIKANQELEQRVKERTRDLETALSEIKTLRGIIPICSHCKKIRDDDGYWNQLETYIRDHSEAQLSHGICRECAKKYYPDLDLYDDDTLGE</sequence>
<keyword evidence="9" id="KW-1133">Transmembrane helix</keyword>
<dbReference type="PANTHER" id="PTHR45528">
    <property type="entry name" value="SENSOR HISTIDINE KINASE CPXA"/>
    <property type="match status" value="1"/>
</dbReference>
<dbReference type="PANTHER" id="PTHR45528:SF10">
    <property type="entry name" value="METHYL-ACCEPTING CHEMOTAXIS PROTEIN"/>
    <property type="match status" value="1"/>
</dbReference>
<evidence type="ECO:0000256" key="7">
    <source>
        <dbReference type="ARBA" id="ARBA00023136"/>
    </source>
</evidence>
<dbReference type="RefSeq" id="WP_006965269.1">
    <property type="nucleotide sequence ID" value="NZ_APJX01000003.1"/>
</dbReference>
<protein>
    <recommendedName>
        <fullName evidence="3">histidine kinase</fullName>
        <ecNumber evidence="3">2.7.13.3</ecNumber>
    </recommendedName>
</protein>
<reference evidence="11 12" key="1">
    <citation type="journal article" date="2013" name="Genome Announc.">
        <title>Draft Genome Sequence of Desulfotignum phosphitoxidans DSM 13687 Strain FiPS-3.</title>
        <authorList>
            <person name="Poehlein A."/>
            <person name="Daniel R."/>
            <person name="Simeonova D.D."/>
        </authorList>
    </citation>
    <scope>NUCLEOTIDE SEQUENCE [LARGE SCALE GENOMIC DNA]</scope>
    <source>
        <strain evidence="11 12">DSM 13687</strain>
    </source>
</reference>
<dbReference type="PROSITE" id="PS50885">
    <property type="entry name" value="HAMP"/>
    <property type="match status" value="1"/>
</dbReference>
<dbReference type="SMART" id="SM00304">
    <property type="entry name" value="HAMP"/>
    <property type="match status" value="1"/>
</dbReference>
<gene>
    <name evidence="11" type="ORF">Dpo_3c00830</name>
</gene>
<dbReference type="InterPro" id="IPR050398">
    <property type="entry name" value="HssS/ArlS-like"/>
</dbReference>
<dbReference type="Proteomes" id="UP000014216">
    <property type="component" value="Unassembled WGS sequence"/>
</dbReference>
<keyword evidence="12" id="KW-1185">Reference proteome</keyword>
<feature type="transmembrane region" description="Helical" evidence="9">
    <location>
        <begin position="179"/>
        <end position="200"/>
    </location>
</feature>
<evidence type="ECO:0000256" key="1">
    <source>
        <dbReference type="ARBA" id="ARBA00000085"/>
    </source>
</evidence>
<keyword evidence="4" id="KW-0597">Phosphoprotein</keyword>
<evidence type="ECO:0000256" key="2">
    <source>
        <dbReference type="ARBA" id="ARBA00004141"/>
    </source>
</evidence>
<evidence type="ECO:0000313" key="11">
    <source>
        <dbReference type="EMBL" id="EMS79941.1"/>
    </source>
</evidence>
<keyword evidence="5" id="KW-0808">Transferase</keyword>
<keyword evidence="7 9" id="KW-0472">Membrane</keyword>
<feature type="transmembrane region" description="Helical" evidence="9">
    <location>
        <begin position="7"/>
        <end position="27"/>
    </location>
</feature>
<dbReference type="EMBL" id="APJX01000003">
    <property type="protein sequence ID" value="EMS79941.1"/>
    <property type="molecule type" value="Genomic_DNA"/>
</dbReference>
<evidence type="ECO:0000256" key="3">
    <source>
        <dbReference type="ARBA" id="ARBA00012438"/>
    </source>
</evidence>
<evidence type="ECO:0000256" key="9">
    <source>
        <dbReference type="SAM" id="Phobius"/>
    </source>
</evidence>
<feature type="domain" description="HAMP" evidence="10">
    <location>
        <begin position="202"/>
        <end position="254"/>
    </location>
</feature>
<comment type="caution">
    <text evidence="11">The sequence shown here is derived from an EMBL/GenBank/DDBJ whole genome shotgun (WGS) entry which is preliminary data.</text>
</comment>
<dbReference type="Pfam" id="PF00672">
    <property type="entry name" value="HAMP"/>
    <property type="match status" value="1"/>
</dbReference>
<proteinExistence type="predicted"/>
<dbReference type="Gene3D" id="6.10.340.10">
    <property type="match status" value="1"/>
</dbReference>
<keyword evidence="8" id="KW-0175">Coiled coil</keyword>
<dbReference type="GO" id="GO:0005886">
    <property type="term" value="C:plasma membrane"/>
    <property type="evidence" value="ECO:0007669"/>
    <property type="project" value="TreeGrafter"/>
</dbReference>
<name>S0G699_9BACT</name>
<evidence type="ECO:0000256" key="5">
    <source>
        <dbReference type="ARBA" id="ARBA00022679"/>
    </source>
</evidence>